<proteinExistence type="predicted"/>
<name>A0ACC1HMR3_9FUNG</name>
<comment type="caution">
    <text evidence="1">The sequence shown here is derived from an EMBL/GenBank/DDBJ whole genome shotgun (WGS) entry which is preliminary data.</text>
</comment>
<gene>
    <name evidence="1" type="ORF">EV182_006965</name>
</gene>
<protein>
    <submittedName>
        <fullName evidence="1">Uncharacterized protein</fullName>
    </submittedName>
</protein>
<reference evidence="1" key="1">
    <citation type="submission" date="2022-06" db="EMBL/GenBank/DDBJ databases">
        <title>Phylogenomic reconstructions and comparative analyses of Kickxellomycotina fungi.</title>
        <authorList>
            <person name="Reynolds N.K."/>
            <person name="Stajich J.E."/>
            <person name="Barry K."/>
            <person name="Grigoriev I.V."/>
            <person name="Crous P."/>
            <person name="Smith M.E."/>
        </authorList>
    </citation>
    <scope>NUCLEOTIDE SEQUENCE</scope>
    <source>
        <strain evidence="1">RSA 2271</strain>
    </source>
</reference>
<dbReference type="EMBL" id="JAMZIH010003057">
    <property type="protein sequence ID" value="KAJ1677058.1"/>
    <property type="molecule type" value="Genomic_DNA"/>
</dbReference>
<dbReference type="Proteomes" id="UP001145114">
    <property type="component" value="Unassembled WGS sequence"/>
</dbReference>
<sequence length="123" mass="13786">MNVDDAEILRYYDAESYKMRVWSEFLSSSAEKPQYKLQAGGDSGSDNLLDESSDALARDRRSAAGEEYDGDDDDDDDDHEASADRRANTMAYQVSVLSDNDPLNIKESIKRQASPLRNISLIQ</sequence>
<evidence type="ECO:0000313" key="1">
    <source>
        <dbReference type="EMBL" id="KAJ1677058.1"/>
    </source>
</evidence>
<accession>A0ACC1HMR3</accession>
<evidence type="ECO:0000313" key="2">
    <source>
        <dbReference type="Proteomes" id="UP001145114"/>
    </source>
</evidence>
<organism evidence="1 2">
    <name type="scientific">Spiromyces aspiralis</name>
    <dbReference type="NCBI Taxonomy" id="68401"/>
    <lineage>
        <taxon>Eukaryota</taxon>
        <taxon>Fungi</taxon>
        <taxon>Fungi incertae sedis</taxon>
        <taxon>Zoopagomycota</taxon>
        <taxon>Kickxellomycotina</taxon>
        <taxon>Kickxellomycetes</taxon>
        <taxon>Kickxellales</taxon>
        <taxon>Kickxellaceae</taxon>
        <taxon>Spiromyces</taxon>
    </lineage>
</organism>
<keyword evidence="2" id="KW-1185">Reference proteome</keyword>